<feature type="domain" description="Glycosyl transferase family 1" evidence="1">
    <location>
        <begin position="196"/>
        <end position="347"/>
    </location>
</feature>
<dbReference type="InterPro" id="IPR028098">
    <property type="entry name" value="Glyco_trans_4-like_N"/>
</dbReference>
<dbReference type="Pfam" id="PF00534">
    <property type="entry name" value="Glycos_transf_1"/>
    <property type="match status" value="1"/>
</dbReference>
<evidence type="ECO:0000313" key="3">
    <source>
        <dbReference type="EMBL" id="URW74444.1"/>
    </source>
</evidence>
<protein>
    <submittedName>
        <fullName evidence="3">Glycosyltransferase family 4 protein</fullName>
    </submittedName>
</protein>
<dbReference type="Pfam" id="PF13439">
    <property type="entry name" value="Glyco_transf_4"/>
    <property type="match status" value="1"/>
</dbReference>
<accession>A0ABY4TPX3</accession>
<dbReference type="RefSeq" id="WP_250748529.1">
    <property type="nucleotide sequence ID" value="NZ_CP098401.1"/>
</dbReference>
<dbReference type="EMBL" id="CP098401">
    <property type="protein sequence ID" value="URW74444.1"/>
    <property type="molecule type" value="Genomic_DNA"/>
</dbReference>
<proteinExistence type="predicted"/>
<dbReference type="CDD" id="cd03801">
    <property type="entry name" value="GT4_PimA-like"/>
    <property type="match status" value="1"/>
</dbReference>
<evidence type="ECO:0000259" key="1">
    <source>
        <dbReference type="Pfam" id="PF00534"/>
    </source>
</evidence>
<feature type="domain" description="Glycosyltransferase subfamily 4-like N-terminal" evidence="2">
    <location>
        <begin position="28"/>
        <end position="180"/>
    </location>
</feature>
<organism evidence="3 4">
    <name type="scientific">Sphingomonas donggukensis</name>
    <dbReference type="NCBI Taxonomy" id="2949093"/>
    <lineage>
        <taxon>Bacteria</taxon>
        <taxon>Pseudomonadati</taxon>
        <taxon>Pseudomonadota</taxon>
        <taxon>Alphaproteobacteria</taxon>
        <taxon>Sphingomonadales</taxon>
        <taxon>Sphingomonadaceae</taxon>
        <taxon>Sphingomonas</taxon>
    </lineage>
</organism>
<gene>
    <name evidence="3" type="ORF">M9980_07560</name>
</gene>
<dbReference type="PANTHER" id="PTHR12526">
    <property type="entry name" value="GLYCOSYLTRANSFERASE"/>
    <property type="match status" value="1"/>
</dbReference>
<evidence type="ECO:0000313" key="4">
    <source>
        <dbReference type="Proteomes" id="UP001055580"/>
    </source>
</evidence>
<keyword evidence="4" id="KW-1185">Reference proteome</keyword>
<reference evidence="3" key="1">
    <citation type="submission" date="2022-05" db="EMBL/GenBank/DDBJ databases">
        <title>Sphingomonas sp. strain RMG20 Genome sequencing and assembly.</title>
        <authorList>
            <person name="Kim I."/>
        </authorList>
    </citation>
    <scope>NUCLEOTIDE SEQUENCE</scope>
    <source>
        <strain evidence="3">RMG20</strain>
    </source>
</reference>
<dbReference type="Gene3D" id="3.40.50.2000">
    <property type="entry name" value="Glycogen Phosphorylase B"/>
    <property type="match status" value="2"/>
</dbReference>
<dbReference type="Proteomes" id="UP001055580">
    <property type="component" value="Chromosome"/>
</dbReference>
<dbReference type="InterPro" id="IPR001296">
    <property type="entry name" value="Glyco_trans_1"/>
</dbReference>
<evidence type="ECO:0000259" key="2">
    <source>
        <dbReference type="Pfam" id="PF13439"/>
    </source>
</evidence>
<dbReference type="SUPFAM" id="SSF53756">
    <property type="entry name" value="UDP-Glycosyltransferase/glycogen phosphorylase"/>
    <property type="match status" value="1"/>
</dbReference>
<sequence length="375" mass="40797">MSAHDTRAAPPTGLRVLHLVTDAYGGYGGIALHNRDVIESLAEEPRLAEIVSIPRIAAPFDDAVPPKVTFDTSGIAGKRAFLATVWRHLRDRRGFDAIWCGHINLAPIAWLAARWTRAPWALAIHGIDAWPRAASARARFFASRADLVVSVSQVTLDRFRSWCPVDPARCVIVHNAIHLEAYGMAPRRADLVEKYGLADRTVVLSFGRLDPTERYKGFDELIEAMPDLLRMRPDLTYLVAGRGGDLPRLQAKALALGVADQVVFTGSIEEADKADIYRLADVFALPGRGEGFGIVLLEAMACGVPAIGSSRDGSREAVRDGLIGQVVDPDDSDQLREAILTAIEQPKSVPAGLAHFSLESFGKRIRGAMARLIEA</sequence>
<name>A0ABY4TPX3_9SPHN</name>